<evidence type="ECO:0000256" key="1">
    <source>
        <dbReference type="SAM" id="MobiDB-lite"/>
    </source>
</evidence>
<accession>A0ABS4SGL4</accession>
<organism evidence="3 4">
    <name type="scientific">Azospirillum rugosum</name>
    <dbReference type="NCBI Taxonomy" id="416170"/>
    <lineage>
        <taxon>Bacteria</taxon>
        <taxon>Pseudomonadati</taxon>
        <taxon>Pseudomonadota</taxon>
        <taxon>Alphaproteobacteria</taxon>
        <taxon>Rhodospirillales</taxon>
        <taxon>Azospirillaceae</taxon>
        <taxon>Azospirillum</taxon>
    </lineage>
</organism>
<protein>
    <recommendedName>
        <fullName evidence="5">PRC-barrel domain-containing protein</fullName>
    </recommendedName>
</protein>
<evidence type="ECO:0000256" key="2">
    <source>
        <dbReference type="SAM" id="SignalP"/>
    </source>
</evidence>
<dbReference type="InterPro" id="IPR011033">
    <property type="entry name" value="PRC_barrel-like_sf"/>
</dbReference>
<evidence type="ECO:0000313" key="4">
    <source>
        <dbReference type="Proteomes" id="UP000781958"/>
    </source>
</evidence>
<comment type="caution">
    <text evidence="3">The sequence shown here is derived from an EMBL/GenBank/DDBJ whole genome shotgun (WGS) entry which is preliminary data.</text>
</comment>
<feature type="region of interest" description="Disordered" evidence="1">
    <location>
        <begin position="26"/>
        <end position="109"/>
    </location>
</feature>
<name>A0ABS4SGL4_9PROT</name>
<proteinExistence type="predicted"/>
<keyword evidence="4" id="KW-1185">Reference proteome</keyword>
<keyword evidence="2" id="KW-0732">Signal</keyword>
<feature type="compositionally biased region" description="Low complexity" evidence="1">
    <location>
        <begin position="86"/>
        <end position="101"/>
    </location>
</feature>
<evidence type="ECO:0008006" key="5">
    <source>
        <dbReference type="Google" id="ProtNLM"/>
    </source>
</evidence>
<dbReference type="EMBL" id="JAGINP010000004">
    <property type="protein sequence ID" value="MBP2291705.1"/>
    <property type="molecule type" value="Genomic_DNA"/>
</dbReference>
<dbReference type="Proteomes" id="UP000781958">
    <property type="component" value="Unassembled WGS sequence"/>
</dbReference>
<feature type="compositionally biased region" description="Polar residues" evidence="1">
    <location>
        <begin position="67"/>
        <end position="76"/>
    </location>
</feature>
<feature type="compositionally biased region" description="Polar residues" evidence="1">
    <location>
        <begin position="37"/>
        <end position="51"/>
    </location>
</feature>
<feature type="signal peptide" evidence="2">
    <location>
        <begin position="1"/>
        <end position="27"/>
    </location>
</feature>
<sequence length="216" mass="21581">MRFNAAALAAALAVSAAALLSATAAPAQTTSPAPEGTTAQQGAPGASQSPLMTAPRPDDKPTTDPTASQSGVSGSAPSDEMKRMEAPAGSAAGTTPGTSPSVAAIPGPIDPEHARALIGQELRSRDGQVAGTIKDFALDDAGDAITRIVLTPDDDVGTPKKMVSVPISMLQMEVPGPAAPGVELSRPPLLNLPAKELANAPEFTYSADVKTVGGKP</sequence>
<evidence type="ECO:0000313" key="3">
    <source>
        <dbReference type="EMBL" id="MBP2291705.1"/>
    </source>
</evidence>
<dbReference type="Gene3D" id="2.30.30.240">
    <property type="entry name" value="PRC-barrel domain"/>
    <property type="match status" value="1"/>
</dbReference>
<dbReference type="SUPFAM" id="SSF50346">
    <property type="entry name" value="PRC-barrel domain"/>
    <property type="match status" value="1"/>
</dbReference>
<reference evidence="3 4" key="1">
    <citation type="submission" date="2021-03" db="EMBL/GenBank/DDBJ databases">
        <title>Genomic Encyclopedia of Type Strains, Phase III (KMG-III): the genomes of soil and plant-associated and newly described type strains.</title>
        <authorList>
            <person name="Whitman W."/>
        </authorList>
    </citation>
    <scope>NUCLEOTIDE SEQUENCE [LARGE SCALE GENOMIC DNA]</scope>
    <source>
        <strain evidence="3 4">IMMIB AFH-6</strain>
    </source>
</reference>
<feature type="chain" id="PRO_5046582667" description="PRC-barrel domain-containing protein" evidence="2">
    <location>
        <begin position="28"/>
        <end position="216"/>
    </location>
</feature>
<gene>
    <name evidence="3" type="ORF">J2851_001454</name>
</gene>
<dbReference type="RefSeq" id="WP_209765273.1">
    <property type="nucleotide sequence ID" value="NZ_JAGINP010000004.1"/>
</dbReference>